<dbReference type="AlphaFoldDB" id="G2Y6Z7"/>
<accession>G2Y6Z7</accession>
<evidence type="ECO:0000313" key="1">
    <source>
        <dbReference type="EMBL" id="CCD48399.1"/>
    </source>
</evidence>
<protein>
    <submittedName>
        <fullName evidence="1">Uncharacterized protein</fullName>
    </submittedName>
</protein>
<dbReference type="HOGENOM" id="CLU_3191222_0_0_1"/>
<sequence length="46" mass="5274">MSTVPIWPLICKCKENTYNRLESMDVICILIPRSIHGLIPTSKIFV</sequence>
<evidence type="ECO:0000313" key="2">
    <source>
        <dbReference type="Proteomes" id="UP000008177"/>
    </source>
</evidence>
<proteinExistence type="predicted"/>
<name>G2Y6Z7_BOTF4</name>
<dbReference type="EMBL" id="FQ790293">
    <property type="protein sequence ID" value="CCD48399.1"/>
    <property type="molecule type" value="Genomic_DNA"/>
</dbReference>
<dbReference type="InParanoid" id="G2Y6Z7"/>
<organism evidence="1 2">
    <name type="scientific">Botryotinia fuckeliana (strain T4)</name>
    <name type="common">Noble rot fungus</name>
    <name type="synonym">Botrytis cinerea</name>
    <dbReference type="NCBI Taxonomy" id="999810"/>
    <lineage>
        <taxon>Eukaryota</taxon>
        <taxon>Fungi</taxon>
        <taxon>Dikarya</taxon>
        <taxon>Ascomycota</taxon>
        <taxon>Pezizomycotina</taxon>
        <taxon>Leotiomycetes</taxon>
        <taxon>Helotiales</taxon>
        <taxon>Sclerotiniaceae</taxon>
        <taxon>Botrytis</taxon>
    </lineage>
</organism>
<gene>
    <name evidence="1" type="ORF">BofuT4_uP107830.1</name>
</gene>
<reference evidence="2" key="1">
    <citation type="journal article" date="2011" name="PLoS Genet.">
        <title>Genomic analysis of the necrotrophic fungal pathogens Sclerotinia sclerotiorum and Botrytis cinerea.</title>
        <authorList>
            <person name="Amselem J."/>
            <person name="Cuomo C.A."/>
            <person name="van Kan J.A."/>
            <person name="Viaud M."/>
            <person name="Benito E.P."/>
            <person name="Couloux A."/>
            <person name="Coutinho P.M."/>
            <person name="de Vries R.P."/>
            <person name="Dyer P.S."/>
            <person name="Fillinger S."/>
            <person name="Fournier E."/>
            <person name="Gout L."/>
            <person name="Hahn M."/>
            <person name="Kohn L."/>
            <person name="Lapalu N."/>
            <person name="Plummer K.M."/>
            <person name="Pradier J.M."/>
            <person name="Quevillon E."/>
            <person name="Sharon A."/>
            <person name="Simon A."/>
            <person name="ten Have A."/>
            <person name="Tudzynski B."/>
            <person name="Tudzynski P."/>
            <person name="Wincker P."/>
            <person name="Andrew M."/>
            <person name="Anthouard V."/>
            <person name="Beever R.E."/>
            <person name="Beffa R."/>
            <person name="Benoit I."/>
            <person name="Bouzid O."/>
            <person name="Brault B."/>
            <person name="Chen Z."/>
            <person name="Choquer M."/>
            <person name="Collemare J."/>
            <person name="Cotton P."/>
            <person name="Danchin E.G."/>
            <person name="Da Silva C."/>
            <person name="Gautier A."/>
            <person name="Giraud C."/>
            <person name="Giraud T."/>
            <person name="Gonzalez C."/>
            <person name="Grossetete S."/>
            <person name="Guldener U."/>
            <person name="Henrissat B."/>
            <person name="Howlett B.J."/>
            <person name="Kodira C."/>
            <person name="Kretschmer M."/>
            <person name="Lappartient A."/>
            <person name="Leroch M."/>
            <person name="Levis C."/>
            <person name="Mauceli E."/>
            <person name="Neuveglise C."/>
            <person name="Oeser B."/>
            <person name="Pearson M."/>
            <person name="Poulain J."/>
            <person name="Poussereau N."/>
            <person name="Quesneville H."/>
            <person name="Rascle C."/>
            <person name="Schumacher J."/>
            <person name="Segurens B."/>
            <person name="Sexton A."/>
            <person name="Silva E."/>
            <person name="Sirven C."/>
            <person name="Soanes D.M."/>
            <person name="Talbot N.J."/>
            <person name="Templeton M."/>
            <person name="Yandava C."/>
            <person name="Yarden O."/>
            <person name="Zeng Q."/>
            <person name="Rollins J.A."/>
            <person name="Lebrun M.H."/>
            <person name="Dickman M."/>
        </authorList>
    </citation>
    <scope>NUCLEOTIDE SEQUENCE [LARGE SCALE GENOMIC DNA]</scope>
    <source>
        <strain evidence="2">T4</strain>
    </source>
</reference>
<dbReference type="Proteomes" id="UP000008177">
    <property type="component" value="Unplaced contigs"/>
</dbReference>